<dbReference type="Proteomes" id="UP000300879">
    <property type="component" value="Chromosome"/>
</dbReference>
<evidence type="ECO:0000313" key="2">
    <source>
        <dbReference type="Proteomes" id="UP000300879"/>
    </source>
</evidence>
<sequence length="65" mass="6928">MKLIINGGEREVDARTMAEVIDRLGLSGKPVVAEVDGHVLVAEEWEAFPVSPGMVIELVHFVGGG</sequence>
<reference evidence="1 2" key="1">
    <citation type="submission" date="2019-05" db="EMBL/GenBank/DDBJ databases">
        <authorList>
            <person name="Chen C."/>
        </authorList>
    </citation>
    <scope>NUCLEOTIDE SEQUENCE [LARGE SCALE GENOMIC DNA]</scope>
    <source>
        <strain evidence="1 2">HB172198</strain>
    </source>
</reference>
<protein>
    <submittedName>
        <fullName evidence="1">Thiamine biosynthesis protein ThiS</fullName>
    </submittedName>
</protein>
<organism evidence="1 2">
    <name type="scientific">Paenibacillus algicola</name>
    <dbReference type="NCBI Taxonomy" id="2565926"/>
    <lineage>
        <taxon>Bacteria</taxon>
        <taxon>Bacillati</taxon>
        <taxon>Bacillota</taxon>
        <taxon>Bacilli</taxon>
        <taxon>Bacillales</taxon>
        <taxon>Paenibacillaceae</taxon>
        <taxon>Paenibacillus</taxon>
    </lineage>
</organism>
<dbReference type="OrthoDB" id="9798559at2"/>
<dbReference type="AlphaFoldDB" id="A0A4P8XQK5"/>
<dbReference type="Pfam" id="PF02597">
    <property type="entry name" value="ThiS"/>
    <property type="match status" value="1"/>
</dbReference>
<evidence type="ECO:0000313" key="1">
    <source>
        <dbReference type="EMBL" id="QCT04803.1"/>
    </source>
</evidence>
<dbReference type="CDD" id="cd00565">
    <property type="entry name" value="Ubl_ThiS"/>
    <property type="match status" value="1"/>
</dbReference>
<dbReference type="NCBIfam" id="TIGR01683">
    <property type="entry name" value="thiS"/>
    <property type="match status" value="1"/>
</dbReference>
<dbReference type="InterPro" id="IPR012675">
    <property type="entry name" value="Beta-grasp_dom_sf"/>
</dbReference>
<dbReference type="InterPro" id="IPR003749">
    <property type="entry name" value="ThiS/MoaD-like"/>
</dbReference>
<dbReference type="KEGG" id="palo:E6C60_4098"/>
<keyword evidence="2" id="KW-1185">Reference proteome</keyword>
<dbReference type="EMBL" id="CP040396">
    <property type="protein sequence ID" value="QCT04803.1"/>
    <property type="molecule type" value="Genomic_DNA"/>
</dbReference>
<name>A0A4P8XQK5_9BACL</name>
<proteinExistence type="predicted"/>
<dbReference type="RefSeq" id="WP_138227451.1">
    <property type="nucleotide sequence ID" value="NZ_CP040396.1"/>
</dbReference>
<dbReference type="InterPro" id="IPR016155">
    <property type="entry name" value="Mopterin_synth/thiamin_S_b"/>
</dbReference>
<dbReference type="Gene3D" id="3.10.20.30">
    <property type="match status" value="1"/>
</dbReference>
<dbReference type="InterPro" id="IPR010035">
    <property type="entry name" value="Thi_S"/>
</dbReference>
<gene>
    <name evidence="1" type="ORF">E6C60_4098</name>
</gene>
<dbReference type="SUPFAM" id="SSF54285">
    <property type="entry name" value="MoaD/ThiS"/>
    <property type="match status" value="1"/>
</dbReference>
<accession>A0A4P8XQK5</accession>